<keyword evidence="3" id="KW-0276">Fatty acid metabolism</keyword>
<evidence type="ECO:0000313" key="6">
    <source>
        <dbReference type="EMBL" id="UGS34398.1"/>
    </source>
</evidence>
<dbReference type="NCBIfam" id="TIGR00531">
    <property type="entry name" value="BCCP"/>
    <property type="match status" value="1"/>
</dbReference>
<dbReference type="InterPro" id="IPR011053">
    <property type="entry name" value="Single_hybrid_motif"/>
</dbReference>
<keyword evidence="7" id="KW-1185">Reference proteome</keyword>
<dbReference type="Pfam" id="PF00364">
    <property type="entry name" value="Biotin_lipoyl"/>
    <property type="match status" value="1"/>
</dbReference>
<name>A0A9E6XU05_9ACTN</name>
<feature type="domain" description="Lipoyl-binding" evidence="5">
    <location>
        <begin position="85"/>
        <end position="161"/>
    </location>
</feature>
<evidence type="ECO:0000256" key="3">
    <source>
        <dbReference type="RuleBase" id="RU364072"/>
    </source>
</evidence>
<keyword evidence="3" id="KW-0444">Lipid biosynthesis</keyword>
<keyword evidence="3" id="KW-0275">Fatty acid biosynthesis</keyword>
<dbReference type="KEGG" id="sbae:DSM104329_00776"/>
<dbReference type="GO" id="GO:0009317">
    <property type="term" value="C:acetyl-CoA carboxylase complex"/>
    <property type="evidence" value="ECO:0007669"/>
    <property type="project" value="InterPro"/>
</dbReference>
<evidence type="ECO:0000259" key="5">
    <source>
        <dbReference type="PROSITE" id="PS50968"/>
    </source>
</evidence>
<dbReference type="CDD" id="cd06850">
    <property type="entry name" value="biotinyl_domain"/>
    <property type="match status" value="1"/>
</dbReference>
<evidence type="ECO:0000256" key="2">
    <source>
        <dbReference type="ARBA" id="ARBA00023267"/>
    </source>
</evidence>
<keyword evidence="2 3" id="KW-0092">Biotin</keyword>
<dbReference type="InterPro" id="IPR000089">
    <property type="entry name" value="Biotin_lipoyl"/>
</dbReference>
<gene>
    <name evidence="6" type="primary">accB_1</name>
    <name evidence="6" type="ORF">DSM104329_00776</name>
</gene>
<dbReference type="GO" id="GO:0006633">
    <property type="term" value="P:fatty acid biosynthetic process"/>
    <property type="evidence" value="ECO:0007669"/>
    <property type="project" value="UniProtKB-KW"/>
</dbReference>
<feature type="compositionally biased region" description="Pro residues" evidence="4">
    <location>
        <begin position="61"/>
        <end position="81"/>
    </location>
</feature>
<dbReference type="RefSeq" id="WP_259314073.1">
    <property type="nucleotide sequence ID" value="NZ_CP087164.1"/>
</dbReference>
<dbReference type="EMBL" id="CP087164">
    <property type="protein sequence ID" value="UGS34398.1"/>
    <property type="molecule type" value="Genomic_DNA"/>
</dbReference>
<dbReference type="PRINTS" id="PR01071">
    <property type="entry name" value="ACOABIOTINCC"/>
</dbReference>
<dbReference type="Proteomes" id="UP001162834">
    <property type="component" value="Chromosome"/>
</dbReference>
<comment type="function">
    <text evidence="3">This protein is a component of the acetyl coenzyme A carboxylase complex; first, biotin carboxylase catalyzes the carboxylation of the carrier protein and then the transcarboxylase transfers the carboxyl group to form malonyl-CoA.</text>
</comment>
<dbReference type="GO" id="GO:0003989">
    <property type="term" value="F:acetyl-CoA carboxylase activity"/>
    <property type="evidence" value="ECO:0007669"/>
    <property type="project" value="InterPro"/>
</dbReference>
<sequence length="166" mass="16675">MSDDGDGGDELTGSDVDAILSLINTLDFDEVTVRQGALTLTVTKAGAPAAEAVPPDAMPAAPAPGPAAAAPAPPANVPAPAPDRRTTVSSPLLGTFYSRPEPGAEPFVAVGSQVDETTVVCIVEVMKMMNSVQAGVRGTIVECLVSDGELVEANGPLFAVEPAPAP</sequence>
<dbReference type="PANTHER" id="PTHR45266">
    <property type="entry name" value="OXALOACETATE DECARBOXYLASE ALPHA CHAIN"/>
    <property type="match status" value="1"/>
</dbReference>
<dbReference type="PANTHER" id="PTHR45266:SF3">
    <property type="entry name" value="OXALOACETATE DECARBOXYLASE ALPHA CHAIN"/>
    <property type="match status" value="1"/>
</dbReference>
<organism evidence="6 7">
    <name type="scientific">Capillimicrobium parvum</name>
    <dbReference type="NCBI Taxonomy" id="2884022"/>
    <lineage>
        <taxon>Bacteria</taxon>
        <taxon>Bacillati</taxon>
        <taxon>Actinomycetota</taxon>
        <taxon>Thermoleophilia</taxon>
        <taxon>Solirubrobacterales</taxon>
        <taxon>Capillimicrobiaceae</taxon>
        <taxon>Capillimicrobium</taxon>
    </lineage>
</organism>
<feature type="region of interest" description="Disordered" evidence="4">
    <location>
        <begin position="53"/>
        <end position="87"/>
    </location>
</feature>
<dbReference type="Gene3D" id="2.40.50.100">
    <property type="match status" value="1"/>
</dbReference>
<dbReference type="InterPro" id="IPR050709">
    <property type="entry name" value="Biotin_Carboxyl_Carrier/Decarb"/>
</dbReference>
<dbReference type="InterPro" id="IPR001249">
    <property type="entry name" value="AcCoA_biotinCC"/>
</dbReference>
<evidence type="ECO:0000256" key="4">
    <source>
        <dbReference type="SAM" id="MobiDB-lite"/>
    </source>
</evidence>
<proteinExistence type="predicted"/>
<protein>
    <recommendedName>
        <fullName evidence="1 3">Biotin carboxyl carrier protein of acetyl-CoA carboxylase</fullName>
    </recommendedName>
</protein>
<evidence type="ECO:0000256" key="1">
    <source>
        <dbReference type="ARBA" id="ARBA00017562"/>
    </source>
</evidence>
<evidence type="ECO:0000313" key="7">
    <source>
        <dbReference type="Proteomes" id="UP001162834"/>
    </source>
</evidence>
<keyword evidence="3" id="KW-0443">Lipid metabolism</keyword>
<reference evidence="6" key="1">
    <citation type="journal article" date="2022" name="Int. J. Syst. Evol. Microbiol.">
        <title>Pseudomonas aegrilactucae sp. nov. and Pseudomonas morbosilactucae sp. nov., pathogens causing bacterial rot of lettuce in Japan.</title>
        <authorList>
            <person name="Sawada H."/>
            <person name="Fujikawa T."/>
            <person name="Satou M."/>
        </authorList>
    </citation>
    <scope>NUCLEOTIDE SEQUENCE</scope>
    <source>
        <strain evidence="6">0166_1</strain>
    </source>
</reference>
<dbReference type="SUPFAM" id="SSF51230">
    <property type="entry name" value="Single hybrid motif"/>
    <property type="match status" value="1"/>
</dbReference>
<comment type="pathway">
    <text evidence="3">Lipid metabolism; fatty acid biosynthesis.</text>
</comment>
<accession>A0A9E6XU05</accession>
<dbReference type="AlphaFoldDB" id="A0A9E6XU05"/>
<dbReference type="PROSITE" id="PS50968">
    <property type="entry name" value="BIOTINYL_LIPOYL"/>
    <property type="match status" value="1"/>
</dbReference>